<protein>
    <recommendedName>
        <fullName evidence="4">DUF2788 domain-containing protein</fullName>
    </recommendedName>
</protein>
<comment type="caution">
    <text evidence="2">The sequence shown here is derived from an EMBL/GenBank/DDBJ whole genome shotgun (WGS) entry which is preliminary data.</text>
</comment>
<evidence type="ECO:0000313" key="3">
    <source>
        <dbReference type="Proteomes" id="UP000070299"/>
    </source>
</evidence>
<organism evidence="2 3">
    <name type="scientific">Paraglaciecola hydrolytica</name>
    <dbReference type="NCBI Taxonomy" id="1799789"/>
    <lineage>
        <taxon>Bacteria</taxon>
        <taxon>Pseudomonadati</taxon>
        <taxon>Pseudomonadota</taxon>
        <taxon>Gammaproteobacteria</taxon>
        <taxon>Alteromonadales</taxon>
        <taxon>Alteromonadaceae</taxon>
        <taxon>Paraglaciecola</taxon>
    </lineage>
</organism>
<proteinExistence type="predicted"/>
<feature type="transmembrane region" description="Helical" evidence="1">
    <location>
        <begin position="45"/>
        <end position="67"/>
    </location>
</feature>
<evidence type="ECO:0000313" key="2">
    <source>
        <dbReference type="EMBL" id="KXI30780.1"/>
    </source>
</evidence>
<dbReference type="RefSeq" id="WP_068371749.1">
    <property type="nucleotide sequence ID" value="NZ_LSNE01000002.1"/>
</dbReference>
<evidence type="ECO:0000256" key="1">
    <source>
        <dbReference type="SAM" id="Phobius"/>
    </source>
</evidence>
<keyword evidence="1" id="KW-0472">Membrane</keyword>
<dbReference type="Proteomes" id="UP000070299">
    <property type="component" value="Unassembled WGS sequence"/>
</dbReference>
<dbReference type="OrthoDB" id="5588656at2"/>
<dbReference type="STRING" id="1799789.AX660_05050"/>
<reference evidence="3" key="1">
    <citation type="submission" date="2016-02" db="EMBL/GenBank/DDBJ databases">
        <authorList>
            <person name="Schultz-Johansen M."/>
            <person name="Glaring M.A."/>
            <person name="Bech P.K."/>
            <person name="Stougaard P."/>
        </authorList>
    </citation>
    <scope>NUCLEOTIDE SEQUENCE [LARGE SCALE GENOMIC DNA]</scope>
    <source>
        <strain evidence="3">S66</strain>
    </source>
</reference>
<dbReference type="InterPro" id="IPR021249">
    <property type="entry name" value="DUF2788"/>
</dbReference>
<keyword evidence="1" id="KW-1133">Transmembrane helix</keyword>
<accession>A0A136A6M6</accession>
<dbReference type="AlphaFoldDB" id="A0A136A6M6"/>
<name>A0A136A6M6_9ALTE</name>
<dbReference type="EMBL" id="LSNE01000002">
    <property type="protein sequence ID" value="KXI30780.1"/>
    <property type="molecule type" value="Genomic_DNA"/>
</dbReference>
<evidence type="ECO:0008006" key="4">
    <source>
        <dbReference type="Google" id="ProtNLM"/>
    </source>
</evidence>
<keyword evidence="1" id="KW-0812">Transmembrane</keyword>
<dbReference type="Pfam" id="PF10981">
    <property type="entry name" value="DUF2788"/>
    <property type="match status" value="1"/>
</dbReference>
<sequence>MLNEYYEQIEALILDITLIGLFLLMGYVVHDLLKKNNVPAIGKAVVYFVLFLGAAGFIFKGIMQYIIEH</sequence>
<keyword evidence="3" id="KW-1185">Reference proteome</keyword>
<feature type="transmembrane region" description="Helical" evidence="1">
    <location>
        <begin position="12"/>
        <end position="33"/>
    </location>
</feature>
<gene>
    <name evidence="2" type="ORF">AX660_05050</name>
</gene>